<evidence type="ECO:0000256" key="1">
    <source>
        <dbReference type="SAM" id="MobiDB-lite"/>
    </source>
</evidence>
<dbReference type="OrthoDB" id="10468155at2759"/>
<dbReference type="EMBL" id="KV454002">
    <property type="protein sequence ID" value="ODQ48281.1"/>
    <property type="molecule type" value="Genomic_DNA"/>
</dbReference>
<keyword evidence="3" id="KW-1185">Reference proteome</keyword>
<feature type="compositionally biased region" description="Basic residues" evidence="1">
    <location>
        <begin position="141"/>
        <end position="150"/>
    </location>
</feature>
<feature type="compositionally biased region" description="Basic and acidic residues" evidence="1">
    <location>
        <begin position="151"/>
        <end position="173"/>
    </location>
</feature>
<name>A0A1E3NQC2_9ASCO</name>
<dbReference type="AlphaFoldDB" id="A0A1E3NQC2"/>
<proteinExistence type="predicted"/>
<feature type="compositionally biased region" description="Polar residues" evidence="1">
    <location>
        <begin position="396"/>
        <end position="406"/>
    </location>
</feature>
<sequence>MEHGTTVKTKIHSVPSVDGNSPANMNASSGFGSAANPNPNPNMNSASTSNTSTSASTTLNSGMNLNASTGATAVAHSTASSNSYPSSPAAQSTNRGKKFSWVKRLMNNNNVIAAEPTPLAHTRGNRQHRQNDGQEQPYRQTRPRAQKKGRKDAAETSKLKPKPAADKDADRDNTVLRKPAVYEHNAGKIFQFNDVTSIENDEMVSYVSSNASLKLQDSYDRQFYMRQDGYDANTIASVKSIFSVNPAPSIYSTGAVSTNTSGTNNNNSSSNRSSFAPAQLSHINHMHPVAHSHGHNYNHLNTNPNPNTHNHSTPLLHQNNGTSYNNYLDSASAFSGSVAEDNVSTKPLVSFSSDEEEDCDNDGSQLDYSDDFHAHKPKHASGHHVQIADDDRNTRTWKNSDANNSEEFLAESITTTGTNGDDKGGGGGDHVDDDDTDRTHRASNIDRYIQLNDESKEHYKRHDDSDQSSFDVKSKYPSSTKSAAVTSMSILTSPMLTTINSSTTTATTMTNNTTNTNVATAASVMTLASSSRHVYNV</sequence>
<dbReference type="Proteomes" id="UP000094455">
    <property type="component" value="Unassembled WGS sequence"/>
</dbReference>
<feature type="region of interest" description="Disordered" evidence="1">
    <location>
        <begin position="1"/>
        <end position="64"/>
    </location>
</feature>
<dbReference type="GeneID" id="30177770"/>
<gene>
    <name evidence="2" type="ORF">PICMEDRAFT_16086</name>
</gene>
<evidence type="ECO:0000313" key="2">
    <source>
        <dbReference type="EMBL" id="ODQ48281.1"/>
    </source>
</evidence>
<feature type="region of interest" description="Disordered" evidence="1">
    <location>
        <begin position="349"/>
        <end position="445"/>
    </location>
</feature>
<feature type="region of interest" description="Disordered" evidence="1">
    <location>
        <begin position="113"/>
        <end position="173"/>
    </location>
</feature>
<reference evidence="2 3" key="1">
    <citation type="journal article" date="2016" name="Proc. Natl. Acad. Sci. U.S.A.">
        <title>Comparative genomics of biotechnologically important yeasts.</title>
        <authorList>
            <person name="Riley R."/>
            <person name="Haridas S."/>
            <person name="Wolfe K.H."/>
            <person name="Lopes M.R."/>
            <person name="Hittinger C.T."/>
            <person name="Goeker M."/>
            <person name="Salamov A.A."/>
            <person name="Wisecaver J.H."/>
            <person name="Long T.M."/>
            <person name="Calvey C.H."/>
            <person name="Aerts A.L."/>
            <person name="Barry K.W."/>
            <person name="Choi C."/>
            <person name="Clum A."/>
            <person name="Coughlan A.Y."/>
            <person name="Deshpande S."/>
            <person name="Douglass A.P."/>
            <person name="Hanson S.J."/>
            <person name="Klenk H.-P."/>
            <person name="LaButti K.M."/>
            <person name="Lapidus A."/>
            <person name="Lindquist E.A."/>
            <person name="Lipzen A.M."/>
            <person name="Meier-Kolthoff J.P."/>
            <person name="Ohm R.A."/>
            <person name="Otillar R.P."/>
            <person name="Pangilinan J.L."/>
            <person name="Peng Y."/>
            <person name="Rokas A."/>
            <person name="Rosa C.A."/>
            <person name="Scheuner C."/>
            <person name="Sibirny A.A."/>
            <person name="Slot J.C."/>
            <person name="Stielow J.B."/>
            <person name="Sun H."/>
            <person name="Kurtzman C.P."/>
            <person name="Blackwell M."/>
            <person name="Grigoriev I.V."/>
            <person name="Jeffries T.W."/>
        </authorList>
    </citation>
    <scope>NUCLEOTIDE SEQUENCE [LARGE SCALE GENOMIC DNA]</scope>
    <source>
        <strain evidence="2 3">NRRL Y-2026</strain>
    </source>
</reference>
<feature type="compositionally biased region" description="Low complexity" evidence="1">
    <location>
        <begin position="33"/>
        <end position="61"/>
    </location>
</feature>
<organism evidence="2 3">
    <name type="scientific">Pichia membranifaciens NRRL Y-2026</name>
    <dbReference type="NCBI Taxonomy" id="763406"/>
    <lineage>
        <taxon>Eukaryota</taxon>
        <taxon>Fungi</taxon>
        <taxon>Dikarya</taxon>
        <taxon>Ascomycota</taxon>
        <taxon>Saccharomycotina</taxon>
        <taxon>Pichiomycetes</taxon>
        <taxon>Pichiales</taxon>
        <taxon>Pichiaceae</taxon>
        <taxon>Pichia</taxon>
    </lineage>
</organism>
<dbReference type="RefSeq" id="XP_019019394.1">
    <property type="nucleotide sequence ID" value="XM_019161083.1"/>
</dbReference>
<feature type="compositionally biased region" description="Polar residues" evidence="1">
    <location>
        <begin position="18"/>
        <end position="31"/>
    </location>
</feature>
<feature type="compositionally biased region" description="Polar residues" evidence="1">
    <location>
        <begin position="467"/>
        <end position="479"/>
    </location>
</feature>
<accession>A0A1E3NQC2</accession>
<protein>
    <submittedName>
        <fullName evidence="2">Uncharacterized protein</fullName>
    </submittedName>
</protein>
<feature type="region of interest" description="Disordered" evidence="1">
    <location>
        <begin position="457"/>
        <end position="479"/>
    </location>
</feature>
<evidence type="ECO:0000313" key="3">
    <source>
        <dbReference type="Proteomes" id="UP000094455"/>
    </source>
</evidence>